<evidence type="ECO:0000313" key="2">
    <source>
        <dbReference type="Proteomes" id="UP001163321"/>
    </source>
</evidence>
<dbReference type="Proteomes" id="UP001163321">
    <property type="component" value="Chromosome 4"/>
</dbReference>
<reference evidence="1 2" key="1">
    <citation type="journal article" date="2022" name="bioRxiv">
        <title>The genome of the oomycete Peronosclerospora sorghi, a cosmopolitan pathogen of maize and sorghum, is inflated with dispersed pseudogenes.</title>
        <authorList>
            <person name="Fletcher K."/>
            <person name="Martin F."/>
            <person name="Isakeit T."/>
            <person name="Cavanaugh K."/>
            <person name="Magill C."/>
            <person name="Michelmore R."/>
        </authorList>
    </citation>
    <scope>NUCLEOTIDE SEQUENCE [LARGE SCALE GENOMIC DNA]</scope>
    <source>
        <strain evidence="1">P6</strain>
    </source>
</reference>
<sequence length="154" mass="16572">MRSYYKPPASCSSKNTSFRIGNTTVANVMPWNKPQSVKQADQTSRQKRPTSVMQQNPPAETILLPTAASPLDTSSLHSPLVEGASEATAVSREIVVVVGSVIMVVALNSEQPTNAVDFGVSFTLQKRQWSLKQPRPSNRHVASSIAVIPTTASP</sequence>
<name>A0ACC0W4B2_9STRA</name>
<gene>
    <name evidence="1" type="ORF">PsorP6_006564</name>
</gene>
<comment type="caution">
    <text evidence="1">The sequence shown here is derived from an EMBL/GenBank/DDBJ whole genome shotgun (WGS) entry which is preliminary data.</text>
</comment>
<accession>A0ACC0W4B2</accession>
<protein>
    <submittedName>
        <fullName evidence="1">Uncharacterized protein</fullName>
    </submittedName>
</protein>
<organism evidence="1 2">
    <name type="scientific">Peronosclerospora sorghi</name>
    <dbReference type="NCBI Taxonomy" id="230839"/>
    <lineage>
        <taxon>Eukaryota</taxon>
        <taxon>Sar</taxon>
        <taxon>Stramenopiles</taxon>
        <taxon>Oomycota</taxon>
        <taxon>Peronosporomycetes</taxon>
        <taxon>Peronosporales</taxon>
        <taxon>Peronosporaceae</taxon>
        <taxon>Peronosclerospora</taxon>
    </lineage>
</organism>
<dbReference type="EMBL" id="CM047583">
    <property type="protein sequence ID" value="KAI9913567.1"/>
    <property type="molecule type" value="Genomic_DNA"/>
</dbReference>
<evidence type="ECO:0000313" key="1">
    <source>
        <dbReference type="EMBL" id="KAI9913567.1"/>
    </source>
</evidence>
<keyword evidence="2" id="KW-1185">Reference proteome</keyword>
<proteinExistence type="predicted"/>